<protein>
    <recommendedName>
        <fullName evidence="3">Halobacterial output domain-containing protein</fullName>
    </recommendedName>
</protein>
<dbReference type="RefSeq" id="WP_267162274.1">
    <property type="nucleotide sequence ID" value="NZ_CP112972.1"/>
</dbReference>
<name>A0ABD5W547_9EURY</name>
<evidence type="ECO:0000313" key="1">
    <source>
        <dbReference type="EMBL" id="MFC7059494.1"/>
    </source>
</evidence>
<sequence>MEHEKWKVDSGVDDCTTTGSFADHDINDGSTLLRRTYYRLAAANDTEYEPTAAFFDALESAFIWAYLSATEQSDIPDHVEAAIDDARAQTAGEFADRPGADLRTDVVPAFYNYAAGFHCAYRETRP</sequence>
<proteinExistence type="predicted"/>
<dbReference type="Proteomes" id="UP001596445">
    <property type="component" value="Unassembled WGS sequence"/>
</dbReference>
<organism evidence="1 2">
    <name type="scientific">Halovenus salina</name>
    <dbReference type="NCBI Taxonomy" id="1510225"/>
    <lineage>
        <taxon>Archaea</taxon>
        <taxon>Methanobacteriati</taxon>
        <taxon>Methanobacteriota</taxon>
        <taxon>Stenosarchaea group</taxon>
        <taxon>Halobacteria</taxon>
        <taxon>Halobacteriales</taxon>
        <taxon>Haloarculaceae</taxon>
        <taxon>Halovenus</taxon>
    </lineage>
</organism>
<reference evidence="1 2" key="1">
    <citation type="journal article" date="2019" name="Int. J. Syst. Evol. Microbiol.">
        <title>The Global Catalogue of Microorganisms (GCM) 10K type strain sequencing project: providing services to taxonomists for standard genome sequencing and annotation.</title>
        <authorList>
            <consortium name="The Broad Institute Genomics Platform"/>
            <consortium name="The Broad Institute Genome Sequencing Center for Infectious Disease"/>
            <person name="Wu L."/>
            <person name="Ma J."/>
        </authorList>
    </citation>
    <scope>NUCLEOTIDE SEQUENCE [LARGE SCALE GENOMIC DNA]</scope>
    <source>
        <strain evidence="1 2">JCM 30072</strain>
    </source>
</reference>
<comment type="caution">
    <text evidence="1">The sequence shown here is derived from an EMBL/GenBank/DDBJ whole genome shotgun (WGS) entry which is preliminary data.</text>
</comment>
<dbReference type="AlphaFoldDB" id="A0ABD5W547"/>
<dbReference type="GeneID" id="76631662"/>
<accession>A0ABD5W547</accession>
<gene>
    <name evidence="1" type="ORF">ACFQQG_16565</name>
</gene>
<evidence type="ECO:0008006" key="3">
    <source>
        <dbReference type="Google" id="ProtNLM"/>
    </source>
</evidence>
<evidence type="ECO:0000313" key="2">
    <source>
        <dbReference type="Proteomes" id="UP001596445"/>
    </source>
</evidence>
<dbReference type="EMBL" id="JBHSZI010000001">
    <property type="protein sequence ID" value="MFC7059494.1"/>
    <property type="molecule type" value="Genomic_DNA"/>
</dbReference>
<keyword evidence="2" id="KW-1185">Reference proteome</keyword>